<gene>
    <name evidence="2" type="ORF">GGR03_004224</name>
</gene>
<evidence type="ECO:0000256" key="1">
    <source>
        <dbReference type="SAM" id="Phobius"/>
    </source>
</evidence>
<keyword evidence="1" id="KW-0472">Membrane</keyword>
<evidence type="ECO:0000313" key="2">
    <source>
        <dbReference type="EMBL" id="MBB4005125.1"/>
    </source>
</evidence>
<feature type="transmembrane region" description="Helical" evidence="1">
    <location>
        <begin position="68"/>
        <end position="88"/>
    </location>
</feature>
<evidence type="ECO:0008006" key="4">
    <source>
        <dbReference type="Google" id="ProtNLM"/>
    </source>
</evidence>
<dbReference type="Pfam" id="PF10947">
    <property type="entry name" value="DUF2628"/>
    <property type="match status" value="1"/>
</dbReference>
<protein>
    <recommendedName>
        <fullName evidence="4">DUF2628 domain-containing protein</fullName>
    </recommendedName>
</protein>
<dbReference type="InterPro" id="IPR024399">
    <property type="entry name" value="DUF2628"/>
</dbReference>
<keyword evidence="1" id="KW-0812">Transmembrane</keyword>
<keyword evidence="1" id="KW-1133">Transmembrane helix</keyword>
<proteinExistence type="predicted"/>
<dbReference type="Proteomes" id="UP000588647">
    <property type="component" value="Unassembled WGS sequence"/>
</dbReference>
<reference evidence="2 3" key="1">
    <citation type="submission" date="2020-08" db="EMBL/GenBank/DDBJ databases">
        <title>Genomic Encyclopedia of Type Strains, Phase IV (KMG-IV): sequencing the most valuable type-strain genomes for metagenomic binning, comparative biology and taxonomic classification.</title>
        <authorList>
            <person name="Goeker M."/>
        </authorList>
    </citation>
    <scope>NUCLEOTIDE SEQUENCE [LARGE SCALE GENOMIC DNA]</scope>
    <source>
        <strain evidence="2 3">DSM 103570</strain>
    </source>
</reference>
<dbReference type="AlphaFoldDB" id="A0A7W6HH28"/>
<dbReference type="RefSeq" id="WP_183210721.1">
    <property type="nucleotide sequence ID" value="NZ_JAAAMM010000006.1"/>
</dbReference>
<accession>A0A7W6HH28</accession>
<comment type="caution">
    <text evidence="2">The sequence shown here is derived from an EMBL/GenBank/DDBJ whole genome shotgun (WGS) entry which is preliminary data.</text>
</comment>
<organism evidence="2 3">
    <name type="scientific">Aurantimonas endophytica</name>
    <dbReference type="NCBI Taxonomy" id="1522175"/>
    <lineage>
        <taxon>Bacteria</taxon>
        <taxon>Pseudomonadati</taxon>
        <taxon>Pseudomonadota</taxon>
        <taxon>Alphaproteobacteria</taxon>
        <taxon>Hyphomicrobiales</taxon>
        <taxon>Aurantimonadaceae</taxon>
        <taxon>Aurantimonas</taxon>
    </lineage>
</organism>
<evidence type="ECO:0000313" key="3">
    <source>
        <dbReference type="Proteomes" id="UP000588647"/>
    </source>
</evidence>
<sequence>MALTRYIVFEPPASSGATDAAVFVRDRFSVWALLVPFLWLLRYGLWVSAVVVLVAGFGLAWLGSVEGFGLAGTVLPILVGILVALEGPSLRAAKYRRKGWREAAAFHADDPAEAELIYYGSPRREAAEPTPVLAQAPWKSVPRAPRPAATGGFFDAMKAR</sequence>
<keyword evidence="3" id="KW-1185">Reference proteome</keyword>
<dbReference type="EMBL" id="JACIEM010000006">
    <property type="protein sequence ID" value="MBB4005125.1"/>
    <property type="molecule type" value="Genomic_DNA"/>
</dbReference>
<name>A0A7W6HH28_9HYPH</name>